<accession>A0ABV8CZB9</accession>
<gene>
    <name evidence="3" type="ORF">ACFOSE_02205</name>
</gene>
<proteinExistence type="predicted"/>
<dbReference type="PROSITE" id="PS50987">
    <property type="entry name" value="HTH_ARSR_2"/>
    <property type="match status" value="1"/>
</dbReference>
<keyword evidence="4" id="KW-1185">Reference proteome</keyword>
<dbReference type="Gene3D" id="1.10.10.10">
    <property type="entry name" value="Winged helix-like DNA-binding domain superfamily/Winged helix DNA-binding domain"/>
    <property type="match status" value="1"/>
</dbReference>
<dbReference type="InterPro" id="IPR036390">
    <property type="entry name" value="WH_DNA-bd_sf"/>
</dbReference>
<reference evidence="4" key="1">
    <citation type="journal article" date="2019" name="Int. J. Syst. Evol. Microbiol.">
        <title>The Global Catalogue of Microorganisms (GCM) 10K type strain sequencing project: providing services to taxonomists for standard genome sequencing and annotation.</title>
        <authorList>
            <consortium name="The Broad Institute Genomics Platform"/>
            <consortium name="The Broad Institute Genome Sequencing Center for Infectious Disease"/>
            <person name="Wu L."/>
            <person name="Ma J."/>
        </authorList>
    </citation>
    <scope>NUCLEOTIDE SEQUENCE [LARGE SCALE GENOMIC DNA]</scope>
    <source>
        <strain evidence="4">CCUG 58728</strain>
    </source>
</reference>
<organism evidence="3 4">
    <name type="scientific">Streptococcus dentapri</name>
    <dbReference type="NCBI Taxonomy" id="573564"/>
    <lineage>
        <taxon>Bacteria</taxon>
        <taxon>Bacillati</taxon>
        <taxon>Bacillota</taxon>
        <taxon>Bacilli</taxon>
        <taxon>Lactobacillales</taxon>
        <taxon>Streptococcaceae</taxon>
        <taxon>Streptococcus</taxon>
    </lineage>
</organism>
<dbReference type="SUPFAM" id="SSF46785">
    <property type="entry name" value="Winged helix' DNA-binding domain"/>
    <property type="match status" value="1"/>
</dbReference>
<sequence>MAVLHHPSIEDIRLEQVLYALSESTRLMIFKRLYTSNQERNCSYFEDLGRKNNLSHHYKVLRESGIIQVRIEGRQRLISLRLNELNNCFPGLLDSIYKNI</sequence>
<dbReference type="EMBL" id="JBHSAC010000018">
    <property type="protein sequence ID" value="MFC3931608.1"/>
    <property type="molecule type" value="Genomic_DNA"/>
</dbReference>
<evidence type="ECO:0000259" key="2">
    <source>
        <dbReference type="PROSITE" id="PS50987"/>
    </source>
</evidence>
<dbReference type="InterPro" id="IPR001845">
    <property type="entry name" value="HTH_ArsR_DNA-bd_dom"/>
</dbReference>
<dbReference type="PRINTS" id="PR00778">
    <property type="entry name" value="HTHARSR"/>
</dbReference>
<dbReference type="Proteomes" id="UP001595901">
    <property type="component" value="Unassembled WGS sequence"/>
</dbReference>
<comment type="caution">
    <text evidence="3">The sequence shown here is derived from an EMBL/GenBank/DDBJ whole genome shotgun (WGS) entry which is preliminary data.</text>
</comment>
<dbReference type="InterPro" id="IPR011991">
    <property type="entry name" value="ArsR-like_HTH"/>
</dbReference>
<name>A0ABV8CZB9_9STRE</name>
<evidence type="ECO:0000313" key="3">
    <source>
        <dbReference type="EMBL" id="MFC3931608.1"/>
    </source>
</evidence>
<dbReference type="SMART" id="SM00418">
    <property type="entry name" value="HTH_ARSR"/>
    <property type="match status" value="1"/>
</dbReference>
<keyword evidence="1" id="KW-0238">DNA-binding</keyword>
<evidence type="ECO:0000256" key="1">
    <source>
        <dbReference type="ARBA" id="ARBA00023125"/>
    </source>
</evidence>
<dbReference type="CDD" id="cd00090">
    <property type="entry name" value="HTH_ARSR"/>
    <property type="match status" value="1"/>
</dbReference>
<dbReference type="InterPro" id="IPR036388">
    <property type="entry name" value="WH-like_DNA-bd_sf"/>
</dbReference>
<protein>
    <submittedName>
        <fullName evidence="3">ArsR/SmtB family transcription factor</fullName>
    </submittedName>
</protein>
<feature type="domain" description="HTH arsR-type" evidence="2">
    <location>
        <begin position="6"/>
        <end position="100"/>
    </location>
</feature>
<dbReference type="RefSeq" id="WP_380429919.1">
    <property type="nucleotide sequence ID" value="NZ_JBHSAC010000018.1"/>
</dbReference>
<evidence type="ECO:0000313" key="4">
    <source>
        <dbReference type="Proteomes" id="UP001595901"/>
    </source>
</evidence>